<comment type="caution">
    <text evidence="1">The sequence shown here is derived from an EMBL/GenBank/DDBJ whole genome shotgun (WGS) entry which is preliminary data.</text>
</comment>
<accession>A0A9P1EKV6</accession>
<protein>
    <submittedName>
        <fullName evidence="1">Uncharacterized protein</fullName>
    </submittedName>
</protein>
<sequence>MEMDSSQQRQTMEGPTCHVPFAMKLGFTDDVTEAEADLLFEEEFNSKNEDDEELLHDRSLLRKLVTNFKNLHKSKGPNTDIQPTVQEEEIWEGMVMKLITSVLVKKEVTNLVLILKKKTV</sequence>
<dbReference type="AlphaFoldDB" id="A0A9P1EKV6"/>
<dbReference type="EMBL" id="CAMAPE010000065">
    <property type="protein sequence ID" value="CAH9114402.1"/>
    <property type="molecule type" value="Genomic_DNA"/>
</dbReference>
<reference evidence="1" key="1">
    <citation type="submission" date="2022-07" db="EMBL/GenBank/DDBJ databases">
        <authorList>
            <person name="Macas J."/>
            <person name="Novak P."/>
            <person name="Neumann P."/>
        </authorList>
    </citation>
    <scope>NUCLEOTIDE SEQUENCE</scope>
</reference>
<gene>
    <name evidence="1" type="ORF">CEURO_LOCUS20351</name>
</gene>
<organism evidence="1 2">
    <name type="scientific">Cuscuta europaea</name>
    <name type="common">European dodder</name>
    <dbReference type="NCBI Taxonomy" id="41803"/>
    <lineage>
        <taxon>Eukaryota</taxon>
        <taxon>Viridiplantae</taxon>
        <taxon>Streptophyta</taxon>
        <taxon>Embryophyta</taxon>
        <taxon>Tracheophyta</taxon>
        <taxon>Spermatophyta</taxon>
        <taxon>Magnoliopsida</taxon>
        <taxon>eudicotyledons</taxon>
        <taxon>Gunneridae</taxon>
        <taxon>Pentapetalae</taxon>
        <taxon>asterids</taxon>
        <taxon>lamiids</taxon>
        <taxon>Solanales</taxon>
        <taxon>Convolvulaceae</taxon>
        <taxon>Cuscuteae</taxon>
        <taxon>Cuscuta</taxon>
        <taxon>Cuscuta subgen. Cuscuta</taxon>
    </lineage>
</organism>
<dbReference type="Proteomes" id="UP001152484">
    <property type="component" value="Unassembled WGS sequence"/>
</dbReference>
<evidence type="ECO:0000313" key="1">
    <source>
        <dbReference type="EMBL" id="CAH9114402.1"/>
    </source>
</evidence>
<name>A0A9P1EKV6_CUSEU</name>
<proteinExistence type="predicted"/>
<evidence type="ECO:0000313" key="2">
    <source>
        <dbReference type="Proteomes" id="UP001152484"/>
    </source>
</evidence>
<keyword evidence="2" id="KW-1185">Reference proteome</keyword>